<evidence type="ECO:0000256" key="1">
    <source>
        <dbReference type="SAM" id="Phobius"/>
    </source>
</evidence>
<dbReference type="InterPro" id="IPR029021">
    <property type="entry name" value="Prot-tyrosine_phosphatase-like"/>
</dbReference>
<keyword evidence="5" id="KW-1185">Reference proteome</keyword>
<evidence type="ECO:0000256" key="2">
    <source>
        <dbReference type="SAM" id="SignalP"/>
    </source>
</evidence>
<feature type="signal peptide" evidence="2">
    <location>
        <begin position="1"/>
        <end position="18"/>
    </location>
</feature>
<protein>
    <recommendedName>
        <fullName evidence="3">Tyrosine-protein phosphatase domain-containing protein</fullName>
    </recommendedName>
</protein>
<keyword evidence="1" id="KW-0472">Membrane</keyword>
<dbReference type="SMART" id="SM00194">
    <property type="entry name" value="PTPc"/>
    <property type="match status" value="1"/>
</dbReference>
<dbReference type="Pfam" id="PF00102">
    <property type="entry name" value="Y_phosphatase"/>
    <property type="match status" value="1"/>
</dbReference>
<dbReference type="GO" id="GO:0004725">
    <property type="term" value="F:protein tyrosine phosphatase activity"/>
    <property type="evidence" value="ECO:0007669"/>
    <property type="project" value="InterPro"/>
</dbReference>
<dbReference type="SUPFAM" id="SSF52799">
    <property type="entry name" value="(Phosphotyrosine protein) phosphatases II"/>
    <property type="match status" value="1"/>
</dbReference>
<evidence type="ECO:0000313" key="4">
    <source>
        <dbReference type="EMBL" id="CAG2255856.1"/>
    </source>
</evidence>
<dbReference type="Proteomes" id="UP000683360">
    <property type="component" value="Unassembled WGS sequence"/>
</dbReference>
<evidence type="ECO:0000259" key="3">
    <source>
        <dbReference type="PROSITE" id="PS50055"/>
    </source>
</evidence>
<dbReference type="OrthoDB" id="6179139at2759"/>
<feature type="chain" id="PRO_5035846167" description="Tyrosine-protein phosphatase domain-containing protein" evidence="2">
    <location>
        <begin position="19"/>
        <end position="383"/>
    </location>
</feature>
<organism evidence="4 5">
    <name type="scientific">Mytilus edulis</name>
    <name type="common">Blue mussel</name>
    <dbReference type="NCBI Taxonomy" id="6550"/>
    <lineage>
        <taxon>Eukaryota</taxon>
        <taxon>Metazoa</taxon>
        <taxon>Spiralia</taxon>
        <taxon>Lophotrochozoa</taxon>
        <taxon>Mollusca</taxon>
        <taxon>Bivalvia</taxon>
        <taxon>Autobranchia</taxon>
        <taxon>Pteriomorphia</taxon>
        <taxon>Mytilida</taxon>
        <taxon>Mytiloidea</taxon>
        <taxon>Mytilidae</taxon>
        <taxon>Mytilinae</taxon>
        <taxon>Mytilus</taxon>
    </lineage>
</organism>
<keyword evidence="1" id="KW-0812">Transmembrane</keyword>
<sequence length="383" mass="44230">MLKTIVIFSLTILFPSAGEPSVSLGWIDDITNVTVIEKTKTSQMDTILISFGTVIGILLVIAVIVVILTNRKQDHTSQSHYEERDMRTDENHRYGNTRDRSVYYNSQEEVKIDVINTGYDFCSTEGMLERYDVSELKNDLEKKDLLQPRLTAEFEVNIFQYLFLKSFGRPHDNTIITIQNGDNSLMISDISKLHNIENFWNMIYEKQIQNIILLAKMGEMIPELYPTLDDSVEINELVIEMESAEKIHHNIQLLTFKLYNKSTKSSIQIEIHKSSNSKYTDKYPSVDVLSYLVDKVSDRSGNVLLLGSKSFGLRISGVLYVCLDVAKAMKKEGIFNLLESAITAKRNISSVFHDFDEYEMCYRVTEYYLEHYLHHVHTYDHID</sequence>
<keyword evidence="2" id="KW-0732">Signal</keyword>
<reference evidence="4" key="1">
    <citation type="submission" date="2021-03" db="EMBL/GenBank/DDBJ databases">
        <authorList>
            <person name="Bekaert M."/>
        </authorList>
    </citation>
    <scope>NUCLEOTIDE SEQUENCE</scope>
</reference>
<gene>
    <name evidence="4" type="ORF">MEDL_67248</name>
</gene>
<feature type="domain" description="Tyrosine-protein phosphatase" evidence="3">
    <location>
        <begin position="163"/>
        <end position="368"/>
    </location>
</feature>
<dbReference type="PROSITE" id="PS50055">
    <property type="entry name" value="TYR_PHOSPHATASE_PTP"/>
    <property type="match status" value="1"/>
</dbReference>
<dbReference type="InterPro" id="IPR000242">
    <property type="entry name" value="PTP_cat"/>
</dbReference>
<evidence type="ECO:0000313" key="5">
    <source>
        <dbReference type="Proteomes" id="UP000683360"/>
    </source>
</evidence>
<proteinExistence type="predicted"/>
<dbReference type="Gene3D" id="3.90.190.10">
    <property type="entry name" value="Protein tyrosine phosphatase superfamily"/>
    <property type="match status" value="1"/>
</dbReference>
<comment type="caution">
    <text evidence="4">The sequence shown here is derived from an EMBL/GenBank/DDBJ whole genome shotgun (WGS) entry which is preliminary data.</text>
</comment>
<name>A0A8S3VE32_MYTED</name>
<dbReference type="AlphaFoldDB" id="A0A8S3VE32"/>
<dbReference type="EMBL" id="CAJPWZ010003287">
    <property type="protein sequence ID" value="CAG2255856.1"/>
    <property type="molecule type" value="Genomic_DNA"/>
</dbReference>
<keyword evidence="1" id="KW-1133">Transmembrane helix</keyword>
<accession>A0A8S3VE32</accession>
<feature type="transmembrane region" description="Helical" evidence="1">
    <location>
        <begin position="47"/>
        <end position="68"/>
    </location>
</feature>